<dbReference type="Proteomes" id="UP001164286">
    <property type="component" value="Unassembled WGS sequence"/>
</dbReference>
<feature type="transmembrane region" description="Helical" evidence="9">
    <location>
        <begin position="465"/>
        <end position="485"/>
    </location>
</feature>
<dbReference type="Gene3D" id="3.90.1280.20">
    <property type="match status" value="1"/>
</dbReference>
<comment type="subcellular location">
    <subcellularLocation>
        <location evidence="1 9">Membrane</location>
        <topology evidence="1 9">Multi-pass membrane protein</topology>
    </subcellularLocation>
</comment>
<feature type="region of interest" description="Disordered" evidence="10">
    <location>
        <begin position="695"/>
        <end position="717"/>
    </location>
</feature>
<sequence>MSYPPDRERGEGSSRITSPLMEGEEPDAVQEELEVEQELSQVKRYEDFSTVDWIQDSLRERYARVLAPSHATSLTARLSRLKGPVGYAGRAIAQILEEGETWVVISLVGVAIGMTMALISITSVWLSDIKLGYCTTGWWLNRKFCCLEVSDEGEGCAEWRNWGGVEPFRYMAYIFFAALFSFSAANIVKAFAPYAAGSGISEIKCILGGFIIKNFLSAATTAVKALTLPLTIASGLSVGKEGPSVHYACGIGNVVGRLFQRYDRSASKMRDIVTSASAAGVAVAFGSPIGGVLFSIEEMNQAFSTRTMWQSFVCALVATFTLASMDPFRTGKLVLFTVSYDRDWHYFEIPAYLLIGVFGGLYGVFVIKFNLQVAAFRRKHLKDHGVLEAVGLASLTAVMGYLNRFLRIDMTECMEILFRECEGGGDKYGLCQTSAQWRMVNSLLLGTIVRTALVIISYGCKVPCGIFVPSMAVGAMFGRMVGILMKAMHTAFPEAPWFAVCQPDAPCITPGTYAFLGAAACLGGVTKLTVTIVVIMFELTGALTYILPTMIVLLVTKAVSDSFGGAGIADEMIRFNGYPFLEKEDKDSGDHAFIEPIGNVMKRGIVMMRADGMPIQEIEEIVQSTSYQGFPVVRGEFDKTIVGIVSKAELRYALEKARRTRNVSDSAICSFECTPSTEADENGFLAQPDIVIPGRRASAGPLRSPSVRGGPQLEMGQDRRTSGVMAEQVDFGQYVDETPLTVSPKMPLEIVMQLFRRMGPRVILVANEGHLVGLVTVKDVLRHEAQMEHEHATSVPVSAAIPTSASAVPREPTHMRNDSASSWATGGAGGNWEPVGGPIAEDGAAGLEVALEEGLRWVSQKAGGLGRAVDRIRGGGGTTGRNGVEDAMEYELEEERPLPPMR</sequence>
<dbReference type="InterPro" id="IPR014743">
    <property type="entry name" value="Cl-channel_core"/>
</dbReference>
<dbReference type="GO" id="GO:0006878">
    <property type="term" value="P:intracellular copper ion homeostasis"/>
    <property type="evidence" value="ECO:0007669"/>
    <property type="project" value="TreeGrafter"/>
</dbReference>
<dbReference type="InterPro" id="IPR001807">
    <property type="entry name" value="ClC"/>
</dbReference>
<keyword evidence="4 9" id="KW-1133">Transmembrane helix</keyword>
<feature type="transmembrane region" description="Helical" evidence="9">
    <location>
        <begin position="272"/>
        <end position="296"/>
    </location>
</feature>
<dbReference type="AlphaFoldDB" id="A0AA38LVU4"/>
<dbReference type="GO" id="GO:0005886">
    <property type="term" value="C:plasma membrane"/>
    <property type="evidence" value="ECO:0007669"/>
    <property type="project" value="TreeGrafter"/>
</dbReference>
<comment type="caution">
    <text evidence="12">The sequence shown here is derived from an EMBL/GenBank/DDBJ whole genome shotgun (WGS) entry which is preliminary data.</text>
</comment>
<feature type="region of interest" description="Disordered" evidence="10">
    <location>
        <begin position="1"/>
        <end position="30"/>
    </location>
</feature>
<dbReference type="CDD" id="cd04591">
    <property type="entry name" value="CBS_pair_voltage-gated_CLC_euk_bac"/>
    <property type="match status" value="1"/>
</dbReference>
<evidence type="ECO:0000313" key="13">
    <source>
        <dbReference type="Proteomes" id="UP001164286"/>
    </source>
</evidence>
<dbReference type="PROSITE" id="PS51371">
    <property type="entry name" value="CBS"/>
    <property type="match status" value="2"/>
</dbReference>
<proteinExistence type="inferred from homology"/>
<dbReference type="EMBL" id="JAKWFO010000005">
    <property type="protein sequence ID" value="KAI9635969.1"/>
    <property type="molecule type" value="Genomic_DNA"/>
</dbReference>
<dbReference type="Pfam" id="PF00654">
    <property type="entry name" value="Voltage_CLC"/>
    <property type="match status" value="1"/>
</dbReference>
<keyword evidence="3 9" id="KW-0812">Transmembrane</keyword>
<comment type="similarity">
    <text evidence="9">Belongs to the chloride channel (TC 2.A.49) family.</text>
</comment>
<dbReference type="GO" id="GO:0000324">
    <property type="term" value="C:fungal-type vacuole"/>
    <property type="evidence" value="ECO:0007669"/>
    <property type="project" value="TreeGrafter"/>
</dbReference>
<protein>
    <recommendedName>
        <fullName evidence="9">Chloride channel protein</fullName>
    </recommendedName>
</protein>
<keyword evidence="13" id="KW-1185">Reference proteome</keyword>
<accession>A0AA38LVU4</accession>
<evidence type="ECO:0000256" key="6">
    <source>
        <dbReference type="ARBA" id="ARBA00023136"/>
    </source>
</evidence>
<dbReference type="Gene3D" id="3.10.580.20">
    <property type="match status" value="1"/>
</dbReference>
<dbReference type="CDD" id="cd03684">
    <property type="entry name" value="ClC_3_like"/>
    <property type="match status" value="1"/>
</dbReference>
<keyword evidence="6 9" id="KW-0472">Membrane</keyword>
<evidence type="ECO:0000256" key="2">
    <source>
        <dbReference type="ARBA" id="ARBA00022448"/>
    </source>
</evidence>
<evidence type="ECO:0000256" key="7">
    <source>
        <dbReference type="ARBA" id="ARBA00023214"/>
    </source>
</evidence>
<dbReference type="PRINTS" id="PR00762">
    <property type="entry name" value="CLCHANNEL"/>
</dbReference>
<dbReference type="GO" id="GO:0005247">
    <property type="term" value="F:voltage-gated chloride channel activity"/>
    <property type="evidence" value="ECO:0007669"/>
    <property type="project" value="TreeGrafter"/>
</dbReference>
<evidence type="ECO:0000256" key="8">
    <source>
        <dbReference type="PROSITE-ProRule" id="PRU00703"/>
    </source>
</evidence>
<dbReference type="SMART" id="SM00116">
    <property type="entry name" value="CBS"/>
    <property type="match status" value="2"/>
</dbReference>
<evidence type="ECO:0000256" key="3">
    <source>
        <dbReference type="ARBA" id="ARBA00022692"/>
    </source>
</evidence>
<organism evidence="12 13">
    <name type="scientific">Dioszegia hungarica</name>
    <dbReference type="NCBI Taxonomy" id="4972"/>
    <lineage>
        <taxon>Eukaryota</taxon>
        <taxon>Fungi</taxon>
        <taxon>Dikarya</taxon>
        <taxon>Basidiomycota</taxon>
        <taxon>Agaricomycotina</taxon>
        <taxon>Tremellomycetes</taxon>
        <taxon>Tremellales</taxon>
        <taxon>Bulleribasidiaceae</taxon>
        <taxon>Dioszegia</taxon>
    </lineage>
</organism>
<dbReference type="GO" id="GO:0005769">
    <property type="term" value="C:early endosome"/>
    <property type="evidence" value="ECO:0007669"/>
    <property type="project" value="TreeGrafter"/>
</dbReference>
<feature type="transmembrane region" description="Helical" evidence="9">
    <location>
        <begin position="308"/>
        <end position="325"/>
    </location>
</feature>
<reference evidence="12" key="1">
    <citation type="journal article" date="2022" name="G3 (Bethesda)">
        <title>High quality genome of the basidiomycete yeast Dioszegia hungarica PDD-24b-2 isolated from cloud water.</title>
        <authorList>
            <person name="Jarrige D."/>
            <person name="Haridas S."/>
            <person name="Bleykasten-Grosshans C."/>
            <person name="Joly M."/>
            <person name="Nadalig T."/>
            <person name="Sancelme M."/>
            <person name="Vuilleumier S."/>
            <person name="Grigoriev I.V."/>
            <person name="Amato P."/>
            <person name="Bringel F."/>
        </authorList>
    </citation>
    <scope>NUCLEOTIDE SEQUENCE</scope>
    <source>
        <strain evidence="12">PDD-24b-2</strain>
    </source>
</reference>
<feature type="compositionally biased region" description="Basic and acidic residues" evidence="10">
    <location>
        <begin position="1"/>
        <end position="12"/>
    </location>
</feature>
<keyword evidence="5 9" id="KW-0406">Ion transport</keyword>
<dbReference type="InterPro" id="IPR046342">
    <property type="entry name" value="CBS_dom_sf"/>
</dbReference>
<feature type="transmembrane region" description="Helical" evidence="9">
    <location>
        <begin position="170"/>
        <end position="188"/>
    </location>
</feature>
<feature type="region of interest" description="Disordered" evidence="10">
    <location>
        <begin position="872"/>
        <end position="902"/>
    </location>
</feature>
<dbReference type="Pfam" id="PF00571">
    <property type="entry name" value="CBS"/>
    <property type="match status" value="2"/>
</dbReference>
<evidence type="ECO:0000256" key="5">
    <source>
        <dbReference type="ARBA" id="ARBA00023065"/>
    </source>
</evidence>
<evidence type="ECO:0000256" key="1">
    <source>
        <dbReference type="ARBA" id="ARBA00004141"/>
    </source>
</evidence>
<dbReference type="GO" id="GO:0005794">
    <property type="term" value="C:Golgi apparatus"/>
    <property type="evidence" value="ECO:0007669"/>
    <property type="project" value="TreeGrafter"/>
</dbReference>
<dbReference type="SUPFAM" id="SSF54631">
    <property type="entry name" value="CBS-domain pair"/>
    <property type="match status" value="1"/>
</dbReference>
<name>A0AA38LVU4_9TREE</name>
<dbReference type="PANTHER" id="PTHR45711">
    <property type="entry name" value="CHLORIDE CHANNEL PROTEIN"/>
    <property type="match status" value="1"/>
</dbReference>
<keyword evidence="8" id="KW-0129">CBS domain</keyword>
<dbReference type="PANTHER" id="PTHR45711:SF9">
    <property type="entry name" value="ANION_PROTON EXCHANGE TRANSPORTER GEF1"/>
    <property type="match status" value="1"/>
</dbReference>
<evidence type="ECO:0000256" key="10">
    <source>
        <dbReference type="SAM" id="MobiDB-lite"/>
    </source>
</evidence>
<dbReference type="Gene3D" id="1.10.3080.10">
    <property type="entry name" value="Clc chloride channel"/>
    <property type="match status" value="1"/>
</dbReference>
<feature type="domain" description="CBS" evidence="11">
    <location>
        <begin position="601"/>
        <end position="660"/>
    </location>
</feature>
<feature type="transmembrane region" description="Helical" evidence="9">
    <location>
        <begin position="532"/>
        <end position="555"/>
    </location>
</feature>
<feature type="transmembrane region" description="Helical" evidence="9">
    <location>
        <begin position="385"/>
        <end position="402"/>
    </location>
</feature>
<feature type="domain" description="CBS" evidence="11">
    <location>
        <begin position="735"/>
        <end position="793"/>
    </location>
</feature>
<gene>
    <name evidence="12" type="ORF">MKK02DRAFT_36945</name>
</gene>
<dbReference type="InterPro" id="IPR000644">
    <property type="entry name" value="CBS_dom"/>
</dbReference>
<evidence type="ECO:0000259" key="11">
    <source>
        <dbReference type="PROSITE" id="PS51371"/>
    </source>
</evidence>
<dbReference type="GO" id="GO:0006879">
    <property type="term" value="P:intracellular iron ion homeostasis"/>
    <property type="evidence" value="ECO:0007669"/>
    <property type="project" value="TreeGrafter"/>
</dbReference>
<evidence type="ECO:0000256" key="4">
    <source>
        <dbReference type="ARBA" id="ARBA00022989"/>
    </source>
</evidence>
<feature type="transmembrane region" description="Helical" evidence="9">
    <location>
        <begin position="346"/>
        <end position="365"/>
    </location>
</feature>
<keyword evidence="2 9" id="KW-0813">Transport</keyword>
<dbReference type="SUPFAM" id="SSF81340">
    <property type="entry name" value="Clc chloride channel"/>
    <property type="match status" value="1"/>
</dbReference>
<comment type="caution">
    <text evidence="9">Lacks conserved residue(s) required for the propagation of feature annotation.</text>
</comment>
<keyword evidence="7 9" id="KW-0868">Chloride</keyword>
<evidence type="ECO:0000256" key="9">
    <source>
        <dbReference type="RuleBase" id="RU361221"/>
    </source>
</evidence>
<dbReference type="GeneID" id="77728732"/>
<feature type="transmembrane region" description="Helical" evidence="9">
    <location>
        <begin position="440"/>
        <end position="459"/>
    </location>
</feature>
<evidence type="ECO:0000313" key="12">
    <source>
        <dbReference type="EMBL" id="KAI9635969.1"/>
    </source>
</evidence>
<dbReference type="FunFam" id="1.10.3080.10:FF:000011">
    <property type="entry name" value="Chloride channel protein"/>
    <property type="match status" value="1"/>
</dbReference>
<dbReference type="RefSeq" id="XP_052945746.1">
    <property type="nucleotide sequence ID" value="XM_053089527.1"/>
</dbReference>
<feature type="transmembrane region" description="Helical" evidence="9">
    <location>
        <begin position="102"/>
        <end position="126"/>
    </location>
</feature>
<dbReference type="GO" id="GO:0005783">
    <property type="term" value="C:endoplasmic reticulum"/>
    <property type="evidence" value="ECO:0007669"/>
    <property type="project" value="TreeGrafter"/>
</dbReference>